<dbReference type="Pfam" id="PF03781">
    <property type="entry name" value="FGE-sulfatase"/>
    <property type="match status" value="1"/>
</dbReference>
<feature type="domain" description="Methyltransferase" evidence="2">
    <location>
        <begin position="594"/>
        <end position="735"/>
    </location>
</feature>
<dbReference type="SUPFAM" id="SSF56436">
    <property type="entry name" value="C-type lectin-like"/>
    <property type="match status" value="1"/>
</dbReference>
<sequence>MRAVQRDYVSDPGLAHGRPEWFWTGRAPDAPTPGVLADGTMTSIRMPNLNECTKQGVLDYFDNTWCLTEVLFSSLQGEEAFYRLPYHNLRHPMIFYYGHPAALYINKLRVAGLLKDPVNTYYEHIFETGVDEMSWDDMSKNEMEWPPVAEVTEYRRKVYRIVHRVIEDWPFETPTSWECPMWSVFMGMEHERIHLETSSMLLRELPLRLLKRPQAWPAYHPALMDSANRKSPVNKFIECPTGDVTLGKAHDWPTFGWDNEYGQREFCVKDFSATALLISNGEFLEFVREGGYSTSSYWSEQGWKWRSFRNAKWPTFWEPVGPAGLHQYMLRLLFETVELPLAAPAVVNHHEAKAYCGWLSAKEGLTGHAAYRLLTEPEYYRLLEVAKRDSVGRIAEDPVMEQSGDEMRQTRNVNLAYGAESPVDAFAPTKMGFHDVSGNVWQWCEDNFAALPNSWGVHTMYDDFSTPCYDGQHNIIQGGSFISTGDLASFFARYHFRPHFFQHAGFRVVKGNGPPQMSHIDSPPPHVGNWNPTSTPVADGDTGKDELLGREVLTHFVDEVRGRPLGTQLQAHRGAFAREYVREVLEGTDVKTGSALEIGCSVGAVCFELARHFKQVVGLDLEGEHVQVAKKLQQDDEITVVRKVEGKVTDTVRVKLPLKRDIKSRVVFRHMDPCGIAPDIGEFDVVLITNILERIASPKAPLLRMGGACPIVKRGGVVVVASTCDWKERVSSSQLWLSGTEDQNGEKKQLSSSLQAALGDEFKLMKETDIPLLVPEQGRKYQLYMSNVTIWKYGSA</sequence>
<dbReference type="CDD" id="cd02440">
    <property type="entry name" value="AdoMet_MTases"/>
    <property type="match status" value="1"/>
</dbReference>
<dbReference type="OrthoDB" id="659at2759"/>
<dbReference type="Gene3D" id="3.40.50.150">
    <property type="entry name" value="Vaccinia Virus protein VP39"/>
    <property type="match status" value="1"/>
</dbReference>
<dbReference type="InterPro" id="IPR029063">
    <property type="entry name" value="SAM-dependent_MTases_sf"/>
</dbReference>
<comment type="caution">
    <text evidence="3">The sequence shown here is derived from an EMBL/GenBank/DDBJ whole genome shotgun (WGS) entry which is preliminary data.</text>
</comment>
<dbReference type="SUPFAM" id="SSF53335">
    <property type="entry name" value="S-adenosyl-L-methionine-dependent methyltransferases"/>
    <property type="match status" value="1"/>
</dbReference>
<dbReference type="NCBIfam" id="TIGR04344">
    <property type="entry name" value="ovoA_Nterm"/>
    <property type="match status" value="1"/>
</dbReference>
<dbReference type="Proteomes" id="UP000708148">
    <property type="component" value="Unassembled WGS sequence"/>
</dbReference>
<name>A0A8S1IN84_9CHLO</name>
<dbReference type="PANTHER" id="PTHR23150">
    <property type="entry name" value="SULFATASE MODIFYING FACTOR 1, 2"/>
    <property type="match status" value="1"/>
</dbReference>
<dbReference type="InterPro" id="IPR025714">
    <property type="entry name" value="Methyltranfer_dom"/>
</dbReference>
<dbReference type="Gene3D" id="3.90.1580.10">
    <property type="entry name" value="paralog of FGE (formylglycine-generating enzyme)"/>
    <property type="match status" value="1"/>
</dbReference>
<evidence type="ECO:0000259" key="1">
    <source>
        <dbReference type="Pfam" id="PF03781"/>
    </source>
</evidence>
<reference evidence="3" key="1">
    <citation type="submission" date="2020-12" db="EMBL/GenBank/DDBJ databases">
        <authorList>
            <person name="Iha C."/>
        </authorList>
    </citation>
    <scope>NUCLEOTIDE SEQUENCE</scope>
</reference>
<dbReference type="EMBL" id="CAJHUC010000300">
    <property type="protein sequence ID" value="CAD7695054.1"/>
    <property type="molecule type" value="Genomic_DNA"/>
</dbReference>
<organism evidence="3 4">
    <name type="scientific">Ostreobium quekettii</name>
    <dbReference type="NCBI Taxonomy" id="121088"/>
    <lineage>
        <taxon>Eukaryota</taxon>
        <taxon>Viridiplantae</taxon>
        <taxon>Chlorophyta</taxon>
        <taxon>core chlorophytes</taxon>
        <taxon>Ulvophyceae</taxon>
        <taxon>TCBD clade</taxon>
        <taxon>Bryopsidales</taxon>
        <taxon>Ostreobineae</taxon>
        <taxon>Ostreobiaceae</taxon>
        <taxon>Ostreobium</taxon>
    </lineage>
</organism>
<evidence type="ECO:0000313" key="4">
    <source>
        <dbReference type="Proteomes" id="UP000708148"/>
    </source>
</evidence>
<dbReference type="PANTHER" id="PTHR23150:SF26">
    <property type="entry name" value="GENERIC METHYLTRANSFERASE"/>
    <property type="match status" value="1"/>
</dbReference>
<dbReference type="InterPro" id="IPR005532">
    <property type="entry name" value="SUMF_dom"/>
</dbReference>
<gene>
    <name evidence="3" type="ORF">OSTQU699_LOCUS415</name>
</gene>
<feature type="domain" description="Sulfatase-modifying factor enzyme-like" evidence="1">
    <location>
        <begin position="234"/>
        <end position="510"/>
    </location>
</feature>
<protein>
    <recommendedName>
        <fullName evidence="5">Generic methyltransferase</fullName>
    </recommendedName>
</protein>
<dbReference type="InterPro" id="IPR027577">
    <property type="entry name" value="OvoA_Nterm"/>
</dbReference>
<dbReference type="Pfam" id="PF13847">
    <property type="entry name" value="Methyltransf_31"/>
    <property type="match status" value="1"/>
</dbReference>
<dbReference type="GO" id="GO:0120147">
    <property type="term" value="F:formylglycine-generating oxidase activity"/>
    <property type="evidence" value="ECO:0007669"/>
    <property type="project" value="TreeGrafter"/>
</dbReference>
<dbReference type="AlphaFoldDB" id="A0A8S1IN84"/>
<evidence type="ECO:0000259" key="2">
    <source>
        <dbReference type="Pfam" id="PF13847"/>
    </source>
</evidence>
<dbReference type="InterPro" id="IPR042095">
    <property type="entry name" value="SUMF_sf"/>
</dbReference>
<keyword evidence="4" id="KW-1185">Reference proteome</keyword>
<accession>A0A8S1IN84</accession>
<proteinExistence type="predicted"/>
<evidence type="ECO:0008006" key="5">
    <source>
        <dbReference type="Google" id="ProtNLM"/>
    </source>
</evidence>
<dbReference type="InterPro" id="IPR051043">
    <property type="entry name" value="Sulfatase_Mod_Factor_Kinase"/>
</dbReference>
<dbReference type="InterPro" id="IPR016187">
    <property type="entry name" value="CTDL_fold"/>
</dbReference>
<evidence type="ECO:0000313" key="3">
    <source>
        <dbReference type="EMBL" id="CAD7695054.1"/>
    </source>
</evidence>